<gene>
    <name evidence="5" type="ORF">AAG570_009980</name>
</gene>
<evidence type="ECO:0008006" key="7">
    <source>
        <dbReference type="Google" id="ProtNLM"/>
    </source>
</evidence>
<dbReference type="InterPro" id="IPR048347">
    <property type="entry name" value="Sarcoglycan_C"/>
</dbReference>
<dbReference type="Pfam" id="PF05510">
    <property type="entry name" value="Sarcoglycan_2"/>
    <property type="match status" value="1"/>
</dbReference>
<protein>
    <recommendedName>
        <fullName evidence="7">Epsilon-sarcoglycan</fullName>
    </recommendedName>
</protein>
<evidence type="ECO:0000313" key="5">
    <source>
        <dbReference type="EMBL" id="KAL1138292.1"/>
    </source>
</evidence>
<keyword evidence="2" id="KW-1133">Transmembrane helix</keyword>
<evidence type="ECO:0000259" key="3">
    <source>
        <dbReference type="Pfam" id="PF05510"/>
    </source>
</evidence>
<evidence type="ECO:0000256" key="1">
    <source>
        <dbReference type="SAM" id="MobiDB-lite"/>
    </source>
</evidence>
<feature type="transmembrane region" description="Helical" evidence="2">
    <location>
        <begin position="244"/>
        <end position="268"/>
    </location>
</feature>
<dbReference type="EMBL" id="JBFDAA010000004">
    <property type="protein sequence ID" value="KAL1138292.1"/>
    <property type="molecule type" value="Genomic_DNA"/>
</dbReference>
<dbReference type="InterPro" id="IPR008908">
    <property type="entry name" value="Sarcoglycan_alpha/epsilon"/>
</dbReference>
<dbReference type="Pfam" id="PF20989">
    <property type="entry name" value="Sarcoglycan_2_C"/>
    <property type="match status" value="1"/>
</dbReference>
<feature type="non-terminal residue" evidence="5">
    <location>
        <position position="1"/>
    </location>
</feature>
<proteinExistence type="predicted"/>
<name>A0ABD0Z3K9_9HEMI</name>
<comment type="caution">
    <text evidence="5">The sequence shown here is derived from an EMBL/GenBank/DDBJ whole genome shotgun (WGS) entry which is preliminary data.</text>
</comment>
<feature type="region of interest" description="Disordered" evidence="1">
    <location>
        <begin position="206"/>
        <end position="229"/>
    </location>
</feature>
<evidence type="ECO:0000313" key="6">
    <source>
        <dbReference type="Proteomes" id="UP001558652"/>
    </source>
</evidence>
<sequence>SVKGYWFRASLAGSPDLPSWLSYAYNGRLHTGYIYGVPPAGQPRTYNIEIVGMNRDTFETIIQTVTLKVVDKLDDAKFEVHLKIDNLNVEDLLEGGRLDDLMGVVSRILWPLSSNDIYPTFVASAVQLGARLPLSPNESDGVVVHLGSQVEFSDELLSLQEETRPLWKLQSCPRDFKRTTVDRHFRPAGFVLDWCSFRLGKRDSGGGNNVFPHTEPSGEEEGSRGPWRLRSKHRLPSRSYTSDLVATLVLPVTVLVLLAVLLSLVLCFHHEGM</sequence>
<dbReference type="InterPro" id="IPR048346">
    <property type="entry name" value="Sarcoglycan_N"/>
</dbReference>
<dbReference type="InterPro" id="IPR013783">
    <property type="entry name" value="Ig-like_fold"/>
</dbReference>
<feature type="domain" description="Sarcoglycan alpha/epsilon second" evidence="4">
    <location>
        <begin position="77"/>
        <end position="199"/>
    </location>
</feature>
<dbReference type="PANTHER" id="PTHR10132">
    <property type="entry name" value="ALPHA-/EPSILON-SARCOGLYCAN FAMILY MEMBER"/>
    <property type="match status" value="1"/>
</dbReference>
<dbReference type="AlphaFoldDB" id="A0ABD0Z3K9"/>
<keyword evidence="2" id="KW-0812">Transmembrane</keyword>
<reference evidence="5 6" key="1">
    <citation type="submission" date="2024-07" db="EMBL/GenBank/DDBJ databases">
        <title>Chromosome-level genome assembly of the water stick insect Ranatra chinensis (Heteroptera: Nepidae).</title>
        <authorList>
            <person name="Liu X."/>
        </authorList>
    </citation>
    <scope>NUCLEOTIDE SEQUENCE [LARGE SCALE GENOMIC DNA]</scope>
    <source>
        <strain evidence="5">Cailab_2021Rc</strain>
        <tissue evidence="5">Muscle</tissue>
    </source>
</reference>
<dbReference type="InterPro" id="IPR015919">
    <property type="entry name" value="Cadherin-like_sf"/>
</dbReference>
<feature type="domain" description="Sarcoglycan alpha/epsilon N-terminal" evidence="3">
    <location>
        <begin position="6"/>
        <end position="68"/>
    </location>
</feature>
<evidence type="ECO:0000259" key="4">
    <source>
        <dbReference type="Pfam" id="PF20989"/>
    </source>
</evidence>
<keyword evidence="2" id="KW-0472">Membrane</keyword>
<accession>A0ABD0Z3K9</accession>
<dbReference type="Gene3D" id="2.60.40.10">
    <property type="entry name" value="Immunoglobulins"/>
    <property type="match status" value="1"/>
</dbReference>
<dbReference type="Proteomes" id="UP001558652">
    <property type="component" value="Unassembled WGS sequence"/>
</dbReference>
<dbReference type="PANTHER" id="PTHR10132:SF14">
    <property type="entry name" value="SARCOGLYCAN ALPHA, ISOFORM C"/>
    <property type="match status" value="1"/>
</dbReference>
<dbReference type="SUPFAM" id="SSF49313">
    <property type="entry name" value="Cadherin-like"/>
    <property type="match status" value="1"/>
</dbReference>
<organism evidence="5 6">
    <name type="scientific">Ranatra chinensis</name>
    <dbReference type="NCBI Taxonomy" id="642074"/>
    <lineage>
        <taxon>Eukaryota</taxon>
        <taxon>Metazoa</taxon>
        <taxon>Ecdysozoa</taxon>
        <taxon>Arthropoda</taxon>
        <taxon>Hexapoda</taxon>
        <taxon>Insecta</taxon>
        <taxon>Pterygota</taxon>
        <taxon>Neoptera</taxon>
        <taxon>Paraneoptera</taxon>
        <taxon>Hemiptera</taxon>
        <taxon>Heteroptera</taxon>
        <taxon>Panheteroptera</taxon>
        <taxon>Nepomorpha</taxon>
        <taxon>Nepidae</taxon>
        <taxon>Ranatrinae</taxon>
        <taxon>Ranatra</taxon>
    </lineage>
</organism>
<keyword evidence="6" id="KW-1185">Reference proteome</keyword>
<evidence type="ECO:0000256" key="2">
    <source>
        <dbReference type="SAM" id="Phobius"/>
    </source>
</evidence>